<name>A0ACC7MLQ4_9BURK</name>
<dbReference type="EMBL" id="JASNRB020000034">
    <property type="protein sequence ID" value="MFJ1472113.1"/>
    <property type="molecule type" value="Genomic_DNA"/>
</dbReference>
<comment type="caution">
    <text evidence="1">The sequence shown here is derived from an EMBL/GenBank/DDBJ whole genome shotgun (WGS) entry which is preliminary data.</text>
</comment>
<accession>A0ACC7MLQ4</accession>
<evidence type="ECO:0000313" key="2">
    <source>
        <dbReference type="Proteomes" id="UP001168096"/>
    </source>
</evidence>
<organism evidence="1 2">
    <name type="scientific">Massilia orientalis</name>
    <dbReference type="NCBI Taxonomy" id="3050128"/>
    <lineage>
        <taxon>Bacteria</taxon>
        <taxon>Pseudomonadati</taxon>
        <taxon>Pseudomonadota</taxon>
        <taxon>Betaproteobacteria</taxon>
        <taxon>Burkholderiales</taxon>
        <taxon>Oxalobacteraceae</taxon>
        <taxon>Telluria group</taxon>
        <taxon>Massilia</taxon>
    </lineage>
</organism>
<proteinExistence type="predicted"/>
<dbReference type="Proteomes" id="UP001168096">
    <property type="component" value="Unassembled WGS sequence"/>
</dbReference>
<keyword evidence="2" id="KW-1185">Reference proteome</keyword>
<reference evidence="1" key="1">
    <citation type="submission" date="2024-11" db="EMBL/GenBank/DDBJ databases">
        <title>Description of Massilia orientalis sp. nov., isolated from rhizosphere soil of Ageratina adenophora.</title>
        <authorList>
            <person name="Wang Y."/>
        </authorList>
    </citation>
    <scope>NUCLEOTIDE SEQUENCE</scope>
    <source>
        <strain evidence="1">YIM B02787</strain>
    </source>
</reference>
<protein>
    <submittedName>
        <fullName evidence="1">3-oxoacyl-[acyl-carrier-protein] synthase III C-terminal domain-containing protein</fullName>
    </submittedName>
</protein>
<sequence length="406" mass="44233">MDNYDYPVLVNFTPVNVATPVPQRLALEVSAYAMARSYCKLHGITTRQGKQQAVADIQGKFEEYAVPPAVIRQRQLVFFPKPADIRVMDGDMFLADPEHAHLRIFAGPEDTKGADLKTRHQYYGKIVGDCLGEMYGDAAVAPDDLIHVTSTGYLAPSPLERLVVEKKWFSTCVSHCYHADSHGAFSAIKMAHGFLASGQNGTASPRQRVDIVHTELLSGHHDIEDVSAANIAAMSLYADGFINYSLCTPAHARDYASPGLRVLAFNERLLPDSADAMTLVPGPYRFRTTTSDMVEVVIRRHVYAFVDDLLGRIGIDFEQARPGLIFAIHPGGPTIIERIEDELGLLDDQVAVGQAVLRENGNMSSATIPHVLKGILDEPGIAPGTRVVCLGYGPGLTLAGLVLEKI</sequence>
<gene>
    <name evidence="1" type="ORF">QPK29_030710</name>
</gene>
<evidence type="ECO:0000313" key="1">
    <source>
        <dbReference type="EMBL" id="MFJ1472113.1"/>
    </source>
</evidence>